<sequence>MRGRTKKFGEICLASGILFTQVSTLGVFSTTTYAVTGDEISTFIMQANKSKVKVDEDIVLEIENSGNQDDKVELQLPEGVNFNEEATKKLNETNEAIETIHVVEHSTIQIQRKSQSSGLGKVFLSIKGNKPGDFAFVAKVQYGDTEVKTKAVNLNVSENVQEAIQEPDNLLIEKTEELNEETRVVEKTTSDGKVDVQPTEGMSGQIDENAQEEEKSEATSNGRSKEGNNVTSNGEELNAAKDTNTEIVKVEEENQTATALVEHADETHQSIIQYPNVNVISSKDGTGSMIPGEYALQWRWSTQVKYKIVGSTTDTNSTYQSYDFTNVNPDKESYVHIEKAGIYMGRWLDIRVNIIKFDGVTKVNVATPRKVSGKKDFLQMRYWGRVGSSADISYEFYDHETGELVPVSGMWNINKLNSHKAIDLNVDKKHFNSLYTYDNTTITYKDNGDGTANFVGTAGGAAGKDTNMTFTYTGITELPMRIHRLGDSTSRVRYEYEAMSKIGIPHPEVIGEVTEGADRELYYHVYQDMPPQAIASSNPTSFVLESKVNPDFNVKNVKILDEDEKDISSYFDITRENNKVTATAKANIVNKSEFGGKFYDMQIRGSLKEEADFKKYYKKGYLEVPVSAKNYIDGDKKGQEGNQGIAKIQYKGTPTGKAVPQTVRINTDLSKMDISNFVTGLSVDTDDNIDKPISVVRLENIQKTNVIGEYSVTVVIRTAQGVEERIQVPIKVVVGTLKLVNVPQTISFENLLIPSKPTIYNPTSMNGKLTVADERMKRQKWRVDVKETKPLTSRTNDKLEGAMIYTTKDGTDLTLSKEGVEVISHTPTDDKSIEVNWEQNEGIRLQVVPGPNVKMNTKYQGELTWTLTDAPN</sequence>
<evidence type="ECO:0000259" key="2">
    <source>
        <dbReference type="Pfam" id="PF13731"/>
    </source>
</evidence>
<comment type="caution">
    <text evidence="4">The sequence shown here is derived from an EMBL/GenBank/DDBJ whole genome shotgun (WGS) entry which is preliminary data.</text>
</comment>
<proteinExistence type="predicted"/>
<dbReference type="EMBL" id="LOMO01000280">
    <property type="protein sequence ID" value="KXY26440.1"/>
    <property type="molecule type" value="Genomic_DNA"/>
</dbReference>
<feature type="compositionally biased region" description="Polar residues" evidence="1">
    <location>
        <begin position="218"/>
        <end position="241"/>
    </location>
</feature>
<dbReference type="Proteomes" id="UP000075476">
    <property type="component" value="Unassembled WGS sequence"/>
</dbReference>
<dbReference type="InterPro" id="IPR027994">
    <property type="entry name" value="WxL_dom"/>
</dbReference>
<feature type="domain" description="WxL" evidence="2">
    <location>
        <begin position="735"/>
        <end position="871"/>
    </location>
</feature>
<name>A0A9X0SIX9_BACCE</name>
<evidence type="ECO:0000313" key="4">
    <source>
        <dbReference type="EMBL" id="KXY26440.1"/>
    </source>
</evidence>
<accession>A0A9X0SIX9</accession>
<feature type="compositionally biased region" description="Basic and acidic residues" evidence="1">
    <location>
        <begin position="179"/>
        <end position="194"/>
    </location>
</feature>
<feature type="region of interest" description="Disordered" evidence="1">
    <location>
        <begin position="179"/>
        <end position="241"/>
    </location>
</feature>
<dbReference type="AlphaFoldDB" id="A0A9X0SIX9"/>
<dbReference type="InterPro" id="IPR046771">
    <property type="entry name" value="pAdhesive_11"/>
</dbReference>
<evidence type="ECO:0000259" key="3">
    <source>
        <dbReference type="Pfam" id="PF20596"/>
    </source>
</evidence>
<organism evidence="4 5">
    <name type="scientific">Bacillus cereus</name>
    <dbReference type="NCBI Taxonomy" id="1396"/>
    <lineage>
        <taxon>Bacteria</taxon>
        <taxon>Bacillati</taxon>
        <taxon>Bacillota</taxon>
        <taxon>Bacilli</taxon>
        <taxon>Bacillales</taxon>
        <taxon>Bacillaceae</taxon>
        <taxon>Bacillus</taxon>
        <taxon>Bacillus cereus group</taxon>
    </lineage>
</organism>
<dbReference type="RefSeq" id="WP_061664769.1">
    <property type="nucleotide sequence ID" value="NZ_LOMO01000280.1"/>
</dbReference>
<evidence type="ECO:0000256" key="1">
    <source>
        <dbReference type="SAM" id="MobiDB-lite"/>
    </source>
</evidence>
<protein>
    <submittedName>
        <fullName evidence="4">Cell surface protein</fullName>
    </submittedName>
</protein>
<dbReference type="Pfam" id="PF20596">
    <property type="entry name" value="pAdhesive_11"/>
    <property type="match status" value="1"/>
</dbReference>
<dbReference type="Gene3D" id="2.60.40.3600">
    <property type="match status" value="1"/>
</dbReference>
<feature type="domain" description="Putative adhesive" evidence="3">
    <location>
        <begin position="56"/>
        <end position="150"/>
    </location>
</feature>
<gene>
    <name evidence="4" type="ORF">AT268_05490</name>
</gene>
<reference evidence="4 5" key="1">
    <citation type="submission" date="2015-12" db="EMBL/GenBank/DDBJ databases">
        <title>Bacillus cereus Group isolate.</title>
        <authorList>
            <person name="Kovac J."/>
        </authorList>
    </citation>
    <scope>NUCLEOTIDE SEQUENCE [LARGE SCALE GENOMIC DNA]</scope>
    <source>
        <strain evidence="4 5">FSL K6-0073</strain>
    </source>
</reference>
<dbReference type="Pfam" id="PF13731">
    <property type="entry name" value="WxL"/>
    <property type="match status" value="1"/>
</dbReference>
<evidence type="ECO:0000313" key="5">
    <source>
        <dbReference type="Proteomes" id="UP000075476"/>
    </source>
</evidence>